<reference evidence="2 3" key="1">
    <citation type="submission" date="2023-12" db="EMBL/GenBank/DDBJ databases">
        <title>Genome comparison identifies genes involved in endophytic behavior of Lysinibacillus irui and provides insights into its role as a plant-growth promoting bacterium.</title>
        <authorList>
            <person name="Hilario S."/>
            <person name="Matos I."/>
            <person name="Goncalves M.F.M."/>
            <person name="Pardo C.A."/>
            <person name="Santos M.J."/>
        </authorList>
    </citation>
    <scope>NUCLEOTIDE SEQUENCE [LARGE SCALE GENOMIC DNA]</scope>
    <source>
        <strain evidence="2 3">B3</strain>
    </source>
</reference>
<evidence type="ECO:0000259" key="1">
    <source>
        <dbReference type="Pfam" id="PF04717"/>
    </source>
</evidence>
<dbReference type="EMBL" id="JAXUIA010000022">
    <property type="protein sequence ID" value="MEA0979163.1"/>
    <property type="molecule type" value="Genomic_DNA"/>
</dbReference>
<accession>A0ABU5NT31</accession>
<dbReference type="InterPro" id="IPR013046">
    <property type="entry name" value="GpV/Gp45"/>
</dbReference>
<dbReference type="InterPro" id="IPR006531">
    <property type="entry name" value="Gp5/Vgr_OB"/>
</dbReference>
<feature type="domain" description="Gp5/Type VI secretion system Vgr protein OB-fold" evidence="1">
    <location>
        <begin position="16"/>
        <end position="84"/>
    </location>
</feature>
<evidence type="ECO:0000313" key="2">
    <source>
        <dbReference type="EMBL" id="MEA0979163.1"/>
    </source>
</evidence>
<name>A0ABU5NT31_9BACI</name>
<comment type="caution">
    <text evidence="2">The sequence shown here is derived from an EMBL/GenBank/DDBJ whole genome shotgun (WGS) entry which is preliminary data.</text>
</comment>
<keyword evidence="3" id="KW-1185">Reference proteome</keyword>
<dbReference type="Proteomes" id="UP001289615">
    <property type="component" value="Unassembled WGS sequence"/>
</dbReference>
<protein>
    <submittedName>
        <fullName evidence="2">Phage baseplate assembly protein V</fullName>
    </submittedName>
</protein>
<proteinExistence type="predicted"/>
<gene>
    <name evidence="2" type="ORF">U6C28_23060</name>
</gene>
<dbReference type="NCBIfam" id="TIGR01644">
    <property type="entry name" value="phage_P2_V"/>
    <property type="match status" value="1"/>
</dbReference>
<dbReference type="RefSeq" id="WP_083225302.1">
    <property type="nucleotide sequence ID" value="NZ_JAXLNX010000031.1"/>
</dbReference>
<dbReference type="Gene3D" id="6.20.150.10">
    <property type="match status" value="1"/>
</dbReference>
<dbReference type="InterPro" id="IPR037026">
    <property type="entry name" value="Vgr_OB-fold_dom_sf"/>
</dbReference>
<sequence>MSKSMQSTSFEAVKYGIVSSINRAKATARVHFEDCDDAVSDELSVIPFRTMKTKHYWMPSVGEQVIVLFAANAPDTGFIIGAVYSDVDTPPEEIGEQDCIGIWFEDGTILKYDLDTKTLVMDCTGEINIVAKQPINIKAESDMFLDGNLHVTKDIIAGGVSLVNHVHPSPGGTTGTPTKG</sequence>
<dbReference type="Gene3D" id="2.40.50.230">
    <property type="entry name" value="Gp5 N-terminal domain"/>
    <property type="match status" value="1"/>
</dbReference>
<dbReference type="Pfam" id="PF04717">
    <property type="entry name" value="Phage_base_V"/>
    <property type="match status" value="1"/>
</dbReference>
<evidence type="ECO:0000313" key="3">
    <source>
        <dbReference type="Proteomes" id="UP001289615"/>
    </source>
</evidence>
<organism evidence="2 3">
    <name type="scientific">Lysinibacillus irui</name>
    <dbReference type="NCBI Taxonomy" id="2998077"/>
    <lineage>
        <taxon>Bacteria</taxon>
        <taxon>Bacillati</taxon>
        <taxon>Bacillota</taxon>
        <taxon>Bacilli</taxon>
        <taxon>Bacillales</taxon>
        <taxon>Bacillaceae</taxon>
        <taxon>Lysinibacillus</taxon>
    </lineage>
</organism>